<dbReference type="HOGENOM" id="CLU_1960953_0_0_1"/>
<accession>A0A0C9UAY3</accession>
<name>A0A0C9UAY3_SPHS4</name>
<protein>
    <submittedName>
        <fullName evidence="1">Uncharacterized protein</fullName>
    </submittedName>
</protein>
<dbReference type="EMBL" id="KN838447">
    <property type="protein sequence ID" value="KIJ22300.1"/>
    <property type="molecule type" value="Genomic_DNA"/>
</dbReference>
<dbReference type="OrthoDB" id="3017227at2759"/>
<organism evidence="1 2">
    <name type="scientific">Sphaerobolus stellatus (strain SS14)</name>
    <dbReference type="NCBI Taxonomy" id="990650"/>
    <lineage>
        <taxon>Eukaryota</taxon>
        <taxon>Fungi</taxon>
        <taxon>Dikarya</taxon>
        <taxon>Basidiomycota</taxon>
        <taxon>Agaricomycotina</taxon>
        <taxon>Agaricomycetes</taxon>
        <taxon>Phallomycetidae</taxon>
        <taxon>Geastrales</taxon>
        <taxon>Sphaerobolaceae</taxon>
        <taxon>Sphaerobolus</taxon>
    </lineage>
</organism>
<dbReference type="AlphaFoldDB" id="A0A0C9UAY3"/>
<proteinExistence type="predicted"/>
<keyword evidence="2" id="KW-1185">Reference proteome</keyword>
<gene>
    <name evidence="1" type="ORF">M422DRAFT_277335</name>
</gene>
<evidence type="ECO:0000313" key="2">
    <source>
        <dbReference type="Proteomes" id="UP000054279"/>
    </source>
</evidence>
<dbReference type="Proteomes" id="UP000054279">
    <property type="component" value="Unassembled WGS sequence"/>
</dbReference>
<reference evidence="1 2" key="1">
    <citation type="submission" date="2014-06" db="EMBL/GenBank/DDBJ databases">
        <title>Evolutionary Origins and Diversification of the Mycorrhizal Mutualists.</title>
        <authorList>
            <consortium name="DOE Joint Genome Institute"/>
            <consortium name="Mycorrhizal Genomics Consortium"/>
            <person name="Kohler A."/>
            <person name="Kuo A."/>
            <person name="Nagy L.G."/>
            <person name="Floudas D."/>
            <person name="Copeland A."/>
            <person name="Barry K.W."/>
            <person name="Cichocki N."/>
            <person name="Veneault-Fourrey C."/>
            <person name="LaButti K."/>
            <person name="Lindquist E.A."/>
            <person name="Lipzen A."/>
            <person name="Lundell T."/>
            <person name="Morin E."/>
            <person name="Murat C."/>
            <person name="Riley R."/>
            <person name="Ohm R."/>
            <person name="Sun H."/>
            <person name="Tunlid A."/>
            <person name="Henrissat B."/>
            <person name="Grigoriev I.V."/>
            <person name="Hibbett D.S."/>
            <person name="Martin F."/>
        </authorList>
    </citation>
    <scope>NUCLEOTIDE SEQUENCE [LARGE SCALE GENOMIC DNA]</scope>
    <source>
        <strain evidence="1 2">SS14</strain>
    </source>
</reference>
<sequence length="128" mass="13413">MSSGTASQVWSTTPSNLPGASKIYDFVVAVTQDSINANLSLFVSEGLAGSATEFIYAYDISNNLVPIALNDFLAQSNNVNPFNVPNGTLLTDSSIRALSNAGFSFGIQAQIGIPRVSPNVTLPGWSAK</sequence>
<evidence type="ECO:0000313" key="1">
    <source>
        <dbReference type="EMBL" id="KIJ22300.1"/>
    </source>
</evidence>